<dbReference type="GO" id="GO:0006508">
    <property type="term" value="P:proteolysis"/>
    <property type="evidence" value="ECO:0007669"/>
    <property type="project" value="UniProtKB-KW"/>
</dbReference>
<keyword evidence="5" id="KW-0732">Signal</keyword>
<keyword evidence="2" id="KW-0645">Protease</keyword>
<proteinExistence type="evidence at transcript level"/>
<protein>
    <submittedName>
        <fullName evidence="7">Cathepsin B2</fullName>
        <ecNumber evidence="7">3.4.22.15</ecNumber>
    </submittedName>
</protein>
<keyword evidence="3 7" id="KW-0378">Hydrolase</keyword>
<dbReference type="EMBL" id="MT437757">
    <property type="protein sequence ID" value="QOV03087.1"/>
    <property type="molecule type" value="mRNA"/>
</dbReference>
<dbReference type="PANTHER" id="PTHR12411">
    <property type="entry name" value="CYSTEINE PROTEASE FAMILY C1-RELATED"/>
    <property type="match status" value="1"/>
</dbReference>
<feature type="chain" id="PRO_5031128119" evidence="5">
    <location>
        <begin position="20"/>
        <end position="253"/>
    </location>
</feature>
<evidence type="ECO:0000256" key="3">
    <source>
        <dbReference type="ARBA" id="ARBA00022801"/>
    </source>
</evidence>
<sequence length="253" mass="27833">MKRYLAICILLGAANVALTDYKTLQSIAEEVNSLQTTWKARTDFPTNTTAASYKMLLGARESLHKPVYSLMTPVDAVSNIPEEFDARKHWPNCPISHIRDQGHCGSCWAVSSASVFSDRLCIASKGQFVMPLSEEELLTCCADCGDGCDGGSTISAWNYFEYHGIVTGGDYKSLIGCQPYSLSSEHKSLVGFASLGHLTNRRTPVCVKQCTNPLYDNPFEYDHHKVSNAYYVPSTESAIQQEILAHGPVVGFF</sequence>
<dbReference type="InterPro" id="IPR000668">
    <property type="entry name" value="Peptidase_C1A_C"/>
</dbReference>
<organism evidence="7">
    <name type="scientific">Dysdercus peruvianus</name>
    <dbReference type="NCBI Taxonomy" id="685034"/>
    <lineage>
        <taxon>Eukaryota</taxon>
        <taxon>Metazoa</taxon>
        <taxon>Ecdysozoa</taxon>
        <taxon>Arthropoda</taxon>
        <taxon>Hexapoda</taxon>
        <taxon>Insecta</taxon>
        <taxon>Pterygota</taxon>
        <taxon>Neoptera</taxon>
        <taxon>Paraneoptera</taxon>
        <taxon>Hemiptera</taxon>
        <taxon>Heteroptera</taxon>
        <taxon>Panheteroptera</taxon>
        <taxon>Pentatomomorpha</taxon>
        <taxon>Pyrrhocoroidea</taxon>
        <taxon>Pyrrhocoridae</taxon>
        <taxon>Dysdercus</taxon>
    </lineage>
</organism>
<evidence type="ECO:0000313" key="7">
    <source>
        <dbReference type="EMBL" id="QOV03087.1"/>
    </source>
</evidence>
<dbReference type="Pfam" id="PF00112">
    <property type="entry name" value="Peptidase_C1"/>
    <property type="match status" value="1"/>
</dbReference>
<dbReference type="InterPro" id="IPR000169">
    <property type="entry name" value="Pept_cys_AS"/>
</dbReference>
<dbReference type="Gene3D" id="3.90.70.10">
    <property type="entry name" value="Cysteine proteinases"/>
    <property type="match status" value="1"/>
</dbReference>
<dbReference type="SMART" id="SM00645">
    <property type="entry name" value="Pept_C1"/>
    <property type="match status" value="1"/>
</dbReference>
<evidence type="ECO:0000256" key="1">
    <source>
        <dbReference type="ARBA" id="ARBA00008455"/>
    </source>
</evidence>
<dbReference type="AlphaFoldDB" id="A0A7U3NI91"/>
<dbReference type="PROSITE" id="PS00139">
    <property type="entry name" value="THIOL_PROTEASE_CYS"/>
    <property type="match status" value="1"/>
</dbReference>
<evidence type="ECO:0000256" key="2">
    <source>
        <dbReference type="ARBA" id="ARBA00022670"/>
    </source>
</evidence>
<feature type="signal peptide" evidence="5">
    <location>
        <begin position="1"/>
        <end position="19"/>
    </location>
</feature>
<dbReference type="GO" id="GO:0004197">
    <property type="term" value="F:cysteine-type endopeptidase activity"/>
    <property type="evidence" value="ECO:0007669"/>
    <property type="project" value="UniProtKB-EC"/>
</dbReference>
<keyword evidence="4" id="KW-0788">Thiol protease</keyword>
<name>A0A7U3NI91_9HEMI</name>
<evidence type="ECO:0000259" key="6">
    <source>
        <dbReference type="SMART" id="SM00645"/>
    </source>
</evidence>
<reference evidence="7" key="1">
    <citation type="journal article" date="2020" name="Insect Biochem. Mol. Biol.">
        <title>Cathepsins L and B in Dysdercus peruvianus, Rhodnius prolixus, and Mahanarva fimbriolata. Looking for enzyme adaptations to digestion.</title>
        <authorList>
            <person name="Pimentel A.C."/>
            <person name="Dias R.O."/>
            <person name="Bifano T.D."/>
            <person name="Genta F.A."/>
            <person name="Ferreira C."/>
            <person name="Terra W.R."/>
        </authorList>
    </citation>
    <scope>NUCLEOTIDE SEQUENCE</scope>
</reference>
<accession>A0A7U3NI91</accession>
<evidence type="ECO:0000256" key="5">
    <source>
        <dbReference type="SAM" id="SignalP"/>
    </source>
</evidence>
<evidence type="ECO:0000256" key="4">
    <source>
        <dbReference type="ARBA" id="ARBA00022807"/>
    </source>
</evidence>
<dbReference type="InterPro" id="IPR013128">
    <property type="entry name" value="Peptidase_C1A"/>
</dbReference>
<dbReference type="SUPFAM" id="SSF54001">
    <property type="entry name" value="Cysteine proteinases"/>
    <property type="match status" value="1"/>
</dbReference>
<comment type="similarity">
    <text evidence="1">Belongs to the peptidase C1 family.</text>
</comment>
<feature type="domain" description="Peptidase C1A papain C-terminal" evidence="6">
    <location>
        <begin position="80"/>
        <end position="253"/>
    </location>
</feature>
<dbReference type="EC" id="3.4.22.15" evidence="7"/>
<dbReference type="InterPro" id="IPR038765">
    <property type="entry name" value="Papain-like_cys_pep_sf"/>
</dbReference>